<feature type="domain" description="CARDB" evidence="2">
    <location>
        <begin position="386"/>
        <end position="508"/>
    </location>
</feature>
<sequence length="2477" mass="271977">MSNNNPINLPFSLIDGDAFPWEITADGELEYGRIAANSDTGEQYFQSYGGLYNNFYSYHSADAYTEDNGREVVVAPRYLGNGYGGDSEISLSRKVYVSENSGFVRILDIVKNTYSEPWQYDHRVYNNSYNLPSNITKTSSGNSKLNLDDNWLVLDSISDNNTSDIVRVIAGTGGYRPYQVSNGNSSDVIYRLQLAPGETQIVMHFIARTSDVATALAKGDQLALLGMNALAGMTEEEKRQVINFSTGFNNKLPPDLIVESAQILLGEVPISDGNISVTLNVKNQGSGALLEDISRGTVYISDDNKLDENDRAIYSWSQYLENSMMPNTSYEITESINLSQIKPGHKFLIFEVDGFYGNTSYHYYNEEIESNESNNVLAIPIEVKAPDLDIIEANIENGTPPREVTWGQKISVSWTVKNQSNDVPAPANWSDRIYISSDPYFDEEDLFLAINEENIDKHTPLAPGATYNIQKNITIPGGSEKYLGSKYLVFVADDFDNQGETDEGNNVYVYPIPIEFKAPDLTITTNPDVPLPSTAIPGQPIPVSWTVTNQGNGAALADYWYDGIYLSSDQNFQSWLDTPLGGETIINNTSLPAGANYTINNKVITIPTTAKSLQYLLFVADRSDSWSYPRQQETNELNNVYFVPIQINTPDLLIESASIAQNKSTAIIGEQMSVSWTVKNQGSYRAEANWVDRIYISSDQSWDDSDTYVYGVSIDEQTPLEANNGNDSTYSIENKVITIPTTMTGERYLLFITDATSNPNDTIGSQSESNETNNTYAVPIEIKAPDLTVIDAGEPNTGTTTWTASWGQEIPVSWTVKNISDAAAPANWYDRVYISSDDKLNRDTLLYSEFIDAHTPLAGHASYNINNKLITIPKYDSYIRGNQYLLFVTDANQDQGETNEAKGLLETNNVKPVPIFIAAPDLVVESVTAVPSTSAQFGQTINVTYFVSNAGDPGSSTVASRWTDRIWLSKGSTLDSPRIELTPVSVERDTPLNSGTSYSKTVTVPLPLNPQFSNGTYYIWVATDTSHNQVEFNETNNTKFSQPINLTLPPITDLQVTSVVTPVEGLSGQKLEIVWTIYNGGDKDATGVWHDNVYLSKDGSIGNDDFYASFSFEGTIQAGKPIERRQFIDLPIDLSGERWVVVKTDAGGDVYEHGQESNNTRISSNPIDIRKSDFPNLKVSSVTARTDSAFSGQKITIDWVVENTGTGSTSAPIWYDAVFLSLNGQETYLGQTSNFSYLDKYGSGIHSYNNSLEVTLPDNIEGNNYYFVVKTDYYDNVYEYQNEDDNFRSTESPTNIELTPPPDLQPTVNEHSPVFSGQRMTLNWTVVNNGPGKTSQHSWYDEVYMSADPYLGNGDEEYFLGSRYHYGDLDVYDANSTNGATSSYTTSLDVTLPIGVSGNFYFIVRTDAGNQVLEFAGDANNIVAQPTPTTVNLTPPPDLEVELVDVPTQALASHALTIDYRVTNNGSTATPNYSWVDAFYLSEDANFNSSTDRLLGEIRHHGSLDIDEPNKWYDGSATFTLPDGLSGTFHVFVVTDQHNDVFELNNHNNVNNYDNVSDNLGVVTVSSRPADLVVSAINVPTSIEAGIASRIIWTVVNTGSGDTAVRAWTDSIIASGDPNLGNDDDVVLGSFYHSDTLNLIDGTSRSGLLNPGDFYERNELVTIPFTLSGQYHLFVVTDANAQVYEANALGNNYKSQLITVNRDTPDLQVTGVSVINATPSVSSTDKLAVNWTVKNFGTGRTNAYSWYDSVYLSTDTQLNSQQDIYLGQVFHSGALDQFGSYDGSGTFNLPIDLKGNYHVIVRTDNSANSEYNDRVLEGSLENNNDKATNNTTAITLGEVPNLVVESVDAPIDAISSQLFNLTWTVRNDGAATGYKRWYDAIYLSRDQNFDRSSDIYLDYRYHVGSLAAGETYTQQNQLFKIPSGLSGPFYVFVVADGGNEVYERGGEGNTVGNNLNYDRNSMQVSLPNPTDLSVGTITVPVNAVPGLDATISYTINNLGPNAAQGIWYDSIYLSADDKWDINDTFFGRSQAPVSYVADPGNEYSYYDNSITAPLPGVVPGDYHVIVKSDIRNAIVENDENNNIGGSLDKVSIDVEPLQLDVSKTGTLFQGQSVYYKIDVTEGETLQVTFDSLADNAFNELYIRYGEMPSQTEFDYGFENVSADQQIVVPFTEAGTYYVLARAIKAPEWISHLVVGENTTVSGMGNNYTIEAKTIDFGITSIGQTVGDRGGKITLEIDGAKFTPYMRAELIDSTGKSIVAENIWFEGSTDVFATFDLTNAAIGTYDLKVSQTLSELVYQENADGELEPVFITNPDGELEPVYVTEENIDVLDDAFSVVNARPDNVLISVTSTSAVSPGQSFDIIVSYANSGTHDVTAPVIVVNTDREVHLQNIQDGDGFVQIGSMTLLGISNEGPAGTLRPGEMGIIRLRGTAPSTTGPINITARQIADNSTPINYSDFIEYLGGDISTKSWFDAATA</sequence>
<evidence type="ECO:0008006" key="5">
    <source>
        <dbReference type="Google" id="ProtNLM"/>
    </source>
</evidence>
<dbReference type="Pfam" id="PF04151">
    <property type="entry name" value="PPC"/>
    <property type="match status" value="1"/>
</dbReference>
<proteinExistence type="predicted"/>
<dbReference type="RefSeq" id="WP_066612958.1">
    <property type="nucleotide sequence ID" value="NZ_KQ976354.1"/>
</dbReference>
<feature type="domain" description="CARDB" evidence="2">
    <location>
        <begin position="1971"/>
        <end position="2082"/>
    </location>
</feature>
<comment type="caution">
    <text evidence="3">The sequence shown here is derived from an EMBL/GenBank/DDBJ whole genome shotgun (WGS) entry which is preliminary data.</text>
</comment>
<name>A0A139X9M2_9CYAN</name>
<reference evidence="3 4" key="1">
    <citation type="journal article" date="2013" name="Genome Biol. Evol.">
        <title>Genomes of Stigonematalean cyanobacteria (subsection V) and the evolution of oxygenic photosynthesis from prokaryotes to plastids.</title>
        <authorList>
            <person name="Dagan T."/>
            <person name="Roettger M."/>
            <person name="Stucken K."/>
            <person name="Landan G."/>
            <person name="Koch R."/>
            <person name="Major P."/>
            <person name="Gould S.B."/>
            <person name="Goremykin V.V."/>
            <person name="Rippka R."/>
            <person name="Tandeau de Marsac N."/>
            <person name="Gugger M."/>
            <person name="Lockhart P.J."/>
            <person name="Allen J.F."/>
            <person name="Brune I."/>
            <person name="Maus I."/>
            <person name="Puhler A."/>
            <person name="Martin W.F."/>
        </authorList>
    </citation>
    <scope>NUCLEOTIDE SEQUENCE [LARGE SCALE GENOMIC DNA]</scope>
    <source>
        <strain evidence="3 4">PCC 7110</strain>
    </source>
</reference>
<dbReference type="InterPro" id="IPR013783">
    <property type="entry name" value="Ig-like_fold"/>
</dbReference>
<accession>A0A139X9M2</accession>
<feature type="domain" description="CARDB" evidence="2">
    <location>
        <begin position="1840"/>
        <end position="1949"/>
    </location>
</feature>
<dbReference type="Gene3D" id="2.60.120.380">
    <property type="match status" value="1"/>
</dbReference>
<dbReference type="Proteomes" id="UP000076925">
    <property type="component" value="Unassembled WGS sequence"/>
</dbReference>
<dbReference type="EMBL" id="ANNX02000021">
    <property type="protein sequence ID" value="KYC41332.1"/>
    <property type="molecule type" value="Genomic_DNA"/>
</dbReference>
<evidence type="ECO:0000313" key="4">
    <source>
        <dbReference type="Proteomes" id="UP000076925"/>
    </source>
</evidence>
<dbReference type="Gene3D" id="2.60.40.10">
    <property type="entry name" value="Immunoglobulins"/>
    <property type="match status" value="14"/>
</dbReference>
<organism evidence="3 4">
    <name type="scientific">Scytonema hofmannii PCC 7110</name>
    <dbReference type="NCBI Taxonomy" id="128403"/>
    <lineage>
        <taxon>Bacteria</taxon>
        <taxon>Bacillati</taxon>
        <taxon>Cyanobacteriota</taxon>
        <taxon>Cyanophyceae</taxon>
        <taxon>Nostocales</taxon>
        <taxon>Scytonemataceae</taxon>
        <taxon>Scytonema</taxon>
    </lineage>
</organism>
<feature type="domain" description="CARDB" evidence="2">
    <location>
        <begin position="1437"/>
        <end position="1551"/>
    </location>
</feature>
<evidence type="ECO:0000259" key="2">
    <source>
        <dbReference type="Pfam" id="PF07705"/>
    </source>
</evidence>
<evidence type="ECO:0000259" key="1">
    <source>
        <dbReference type="Pfam" id="PF04151"/>
    </source>
</evidence>
<dbReference type="OrthoDB" id="972884at2"/>
<feature type="domain" description="CARDB" evidence="2">
    <location>
        <begin position="919"/>
        <end position="1039"/>
    </location>
</feature>
<feature type="domain" description="Peptidase C-terminal archaeal/bacterial" evidence="1">
    <location>
        <begin position="2112"/>
        <end position="2180"/>
    </location>
</feature>
<keyword evidence="4" id="KW-1185">Reference proteome</keyword>
<gene>
    <name evidence="3" type="ORF">WA1_21735</name>
</gene>
<dbReference type="InterPro" id="IPR007280">
    <property type="entry name" value="Peptidase_C_arc/bac"/>
</dbReference>
<dbReference type="InterPro" id="IPR011635">
    <property type="entry name" value="CARDB"/>
</dbReference>
<protein>
    <recommendedName>
        <fullName evidence="5">CARDB domain-containing protein</fullName>
    </recommendedName>
</protein>
<dbReference type="STRING" id="128403.WA1_21735"/>
<evidence type="ECO:0000313" key="3">
    <source>
        <dbReference type="EMBL" id="KYC41332.1"/>
    </source>
</evidence>
<dbReference type="Pfam" id="PF07705">
    <property type="entry name" value="CARDB"/>
    <property type="match status" value="5"/>
</dbReference>